<evidence type="ECO:0000313" key="3">
    <source>
        <dbReference type="Proteomes" id="UP000831151"/>
    </source>
</evidence>
<dbReference type="AlphaFoldDB" id="A0A9E7IXJ2"/>
<keyword evidence="1" id="KW-1133">Transmembrane helix</keyword>
<evidence type="ECO:0000256" key="1">
    <source>
        <dbReference type="SAM" id="Phobius"/>
    </source>
</evidence>
<name>A0A9E7IXJ2_9FIRM</name>
<accession>A0A9E7IXJ2</accession>
<feature type="transmembrane region" description="Helical" evidence="1">
    <location>
        <begin position="177"/>
        <end position="198"/>
    </location>
</feature>
<evidence type="ECO:0000313" key="2">
    <source>
        <dbReference type="EMBL" id="UQK59561.1"/>
    </source>
</evidence>
<keyword evidence="1" id="KW-0812">Transmembrane</keyword>
<sequence length="250" mass="27059">MNMSKNSKRVAFAAIYIAIVLLFAFTPIGFVPVGLTNATTLHIPVILAGILEGPLIGAIVGFVFGITSIINAIIKPNPISLVFLNPIIAVVPRILIGLVSGLVFKFMNKRDEKTNKAITLTVFALIFIYYLRWVILFIASPEIKVINKLVNVGFLLITLMILIFIIKGSKKYRLDLVVPAFIGTLANTGLVLSFMYLIYGSFIEGALGLEAGAAKGYILAIATTNAIPELIIAIVAVTVIASRVLSIERR</sequence>
<feature type="transmembrane region" description="Helical" evidence="1">
    <location>
        <begin position="218"/>
        <end position="241"/>
    </location>
</feature>
<feature type="transmembrane region" description="Helical" evidence="1">
    <location>
        <begin position="12"/>
        <end position="33"/>
    </location>
</feature>
<dbReference type="Pfam" id="PF12822">
    <property type="entry name" value="ECF_trnsprt"/>
    <property type="match status" value="1"/>
</dbReference>
<feature type="transmembrane region" description="Helical" evidence="1">
    <location>
        <begin position="86"/>
        <end position="106"/>
    </location>
</feature>
<dbReference type="KEGG" id="fms:M1R53_02640"/>
<feature type="transmembrane region" description="Helical" evidence="1">
    <location>
        <begin position="45"/>
        <end position="74"/>
    </location>
</feature>
<keyword evidence="3" id="KW-1185">Reference proteome</keyword>
<organism evidence="2 3">
    <name type="scientific">Fenollaria massiliensis</name>
    <dbReference type="NCBI Taxonomy" id="938288"/>
    <lineage>
        <taxon>Bacteria</taxon>
        <taxon>Bacillati</taxon>
        <taxon>Bacillota</taxon>
        <taxon>Clostridia</taxon>
        <taxon>Eubacteriales</taxon>
        <taxon>Fenollaria</taxon>
    </lineage>
</organism>
<dbReference type="EMBL" id="CP096649">
    <property type="protein sequence ID" value="UQK59561.1"/>
    <property type="molecule type" value="Genomic_DNA"/>
</dbReference>
<dbReference type="GO" id="GO:0022857">
    <property type="term" value="F:transmembrane transporter activity"/>
    <property type="evidence" value="ECO:0007669"/>
    <property type="project" value="InterPro"/>
</dbReference>
<dbReference type="Gene3D" id="1.10.1760.20">
    <property type="match status" value="1"/>
</dbReference>
<feature type="transmembrane region" description="Helical" evidence="1">
    <location>
        <begin position="145"/>
        <end position="165"/>
    </location>
</feature>
<protein>
    <submittedName>
        <fullName evidence="2">ECF transporter S component</fullName>
    </submittedName>
</protein>
<dbReference type="Proteomes" id="UP000831151">
    <property type="component" value="Chromosome"/>
</dbReference>
<gene>
    <name evidence="2" type="ORF">M1R53_02640</name>
</gene>
<dbReference type="RefSeq" id="WP_070598646.1">
    <property type="nucleotide sequence ID" value="NZ_CP096649.1"/>
</dbReference>
<feature type="transmembrane region" description="Helical" evidence="1">
    <location>
        <begin position="118"/>
        <end position="139"/>
    </location>
</feature>
<reference evidence="2" key="1">
    <citation type="submission" date="2022-04" db="EMBL/GenBank/DDBJ databases">
        <title>Complete genome sequences of Ezakiella coagulans and Fenollaria massiliensis.</title>
        <authorList>
            <person name="France M.T."/>
            <person name="Clifford J."/>
            <person name="Narina S."/>
            <person name="Rutt L."/>
            <person name="Ravel J."/>
        </authorList>
    </citation>
    <scope>NUCLEOTIDE SEQUENCE</scope>
    <source>
        <strain evidence="2">C0061C2</strain>
    </source>
</reference>
<proteinExistence type="predicted"/>
<keyword evidence="1" id="KW-0472">Membrane</keyword>
<dbReference type="InterPro" id="IPR024529">
    <property type="entry name" value="ECF_trnsprt_substrate-spec"/>
</dbReference>